<accession>C8Z9T6</accession>
<organism evidence="1">
    <name type="scientific">Saccharomyces cerevisiae (strain Lalvin EC1118 / Prise de mousse)</name>
    <name type="common">Baker's yeast</name>
    <dbReference type="NCBI Taxonomy" id="643680"/>
    <lineage>
        <taxon>Eukaryota</taxon>
        <taxon>Fungi</taxon>
        <taxon>Dikarya</taxon>
        <taxon>Ascomycota</taxon>
        <taxon>Saccharomycotina</taxon>
        <taxon>Saccharomycetes</taxon>
        <taxon>Saccharomycetales</taxon>
        <taxon>Saccharomycetaceae</taxon>
        <taxon>Saccharomyces</taxon>
    </lineage>
</organism>
<dbReference type="OrthoDB" id="10594274at2759"/>
<protein>
    <submittedName>
        <fullName evidence="1">EC1118_1H13_1123p</fullName>
    </submittedName>
</protein>
<evidence type="ECO:0000313" key="1">
    <source>
        <dbReference type="EMBL" id="CAY80152.1"/>
    </source>
</evidence>
<proteinExistence type="predicted"/>
<dbReference type="HOGENOM" id="CLU_2265806_0_0_1"/>
<dbReference type="EMBL" id="FN393071">
    <property type="protein sequence ID" value="CAY80152.1"/>
    <property type="molecule type" value="Genomic_DNA"/>
</dbReference>
<gene>
    <name evidence="1" type="ORF">EC1118_1H13_1123g</name>
</gene>
<sequence length="103" mass="11844">MRSAGFSNPRILSNLMSKSEKEKRAIIIFNCRLNKGLYVTSACVSRSVFRCCKQEPLIEFVSPKMIAFVQIDGRYLTKMLTCDIHVRKEAKEGRGYQQIHKLS</sequence>
<dbReference type="AlphaFoldDB" id="C8Z9T6"/>
<name>C8Z9T6_YEAS8</name>
<reference evidence="1" key="1">
    <citation type="journal article" date="2009" name="Proc. Natl. Acad. Sci. U.S.A.">
        <title>Eukaryote-to-eukaryote gene transfer events revealed by the genome sequence of the wine yeast Saccharomyces cerevisiae EC1118.</title>
        <authorList>
            <person name="Novo M."/>
            <person name="Bigey F."/>
            <person name="Beyne E."/>
            <person name="Galeote V."/>
            <person name="Gavory F."/>
            <person name="Mallet S."/>
            <person name="Cambot B."/>
            <person name="Legras J.L."/>
            <person name="Wincker P."/>
            <person name="Casaregola S."/>
            <person name="Dequin S."/>
        </authorList>
    </citation>
    <scope>NUCLEOTIDE SEQUENCE [LARGE SCALE GENOMIC DNA]</scope>
    <source>
        <strain evidence="1">Lalvin EC1118</strain>
        <strain>Lalvin EC1118 / Prise de mousse</strain>
    </source>
</reference>